<comment type="caution">
    <text evidence="3">The sequence shown here is derived from an EMBL/GenBank/DDBJ whole genome shotgun (WGS) entry which is preliminary data.</text>
</comment>
<evidence type="ECO:0000259" key="2">
    <source>
        <dbReference type="Pfam" id="PF13518"/>
    </source>
</evidence>
<proteinExistence type="predicted"/>
<dbReference type="SUPFAM" id="SSF46689">
    <property type="entry name" value="Homeodomain-like"/>
    <property type="match status" value="1"/>
</dbReference>
<dbReference type="InterPro" id="IPR055247">
    <property type="entry name" value="InsJ-like_HTH"/>
</dbReference>
<evidence type="ECO:0000313" key="3">
    <source>
        <dbReference type="EMBL" id="MDQ0164925.1"/>
    </source>
</evidence>
<feature type="domain" description="Insertion element IS150 protein InsJ-like helix-turn-helix" evidence="2">
    <location>
        <begin position="4"/>
        <end position="38"/>
    </location>
</feature>
<evidence type="ECO:0000313" key="4">
    <source>
        <dbReference type="Proteomes" id="UP001235840"/>
    </source>
</evidence>
<organism evidence="3 4">
    <name type="scientific">Caldalkalibacillus horti</name>
    <dbReference type="NCBI Taxonomy" id="77523"/>
    <lineage>
        <taxon>Bacteria</taxon>
        <taxon>Bacillati</taxon>
        <taxon>Bacillota</taxon>
        <taxon>Bacilli</taxon>
        <taxon>Bacillales</taxon>
        <taxon>Bacillaceae</taxon>
        <taxon>Caldalkalibacillus</taxon>
    </lineage>
</organism>
<dbReference type="EMBL" id="JAUSTY010000003">
    <property type="protein sequence ID" value="MDQ0164925.1"/>
    <property type="molecule type" value="Genomic_DNA"/>
</dbReference>
<gene>
    <name evidence="3" type="ORF">J2S11_000825</name>
</gene>
<dbReference type="Proteomes" id="UP001235840">
    <property type="component" value="Unassembled WGS sequence"/>
</dbReference>
<evidence type="ECO:0000256" key="1">
    <source>
        <dbReference type="SAM" id="MobiDB-lite"/>
    </source>
</evidence>
<dbReference type="Pfam" id="PF13518">
    <property type="entry name" value="HTH_28"/>
    <property type="match status" value="1"/>
</dbReference>
<protein>
    <submittedName>
        <fullName evidence="3">Transposase-like protein</fullName>
    </submittedName>
</protein>
<feature type="compositionally biased region" description="Basic and acidic residues" evidence="1">
    <location>
        <begin position="76"/>
        <end position="96"/>
    </location>
</feature>
<keyword evidence="4" id="KW-1185">Reference proteome</keyword>
<reference evidence="3 4" key="1">
    <citation type="submission" date="2023-07" db="EMBL/GenBank/DDBJ databases">
        <title>Genomic Encyclopedia of Type Strains, Phase IV (KMG-IV): sequencing the most valuable type-strain genomes for metagenomic binning, comparative biology and taxonomic classification.</title>
        <authorList>
            <person name="Goeker M."/>
        </authorList>
    </citation>
    <scope>NUCLEOTIDE SEQUENCE [LARGE SCALE GENOMIC DNA]</scope>
    <source>
        <strain evidence="3 4">DSM 12751</strain>
    </source>
</reference>
<feature type="region of interest" description="Disordered" evidence="1">
    <location>
        <begin position="69"/>
        <end position="104"/>
    </location>
</feature>
<accession>A0ABT9VWC7</accession>
<name>A0ABT9VWC7_9BACI</name>
<sequence>MQNILMMHIHEGKSRREIARLTGIHRETVGKYINQYEKRREQLLAAGNTNFDVQALIDALTTAPKYKVGQRPKRKLTPEINEKIKQHLTENEEKRNKGMRKQQKKPMDIFEALEAEALTLATVPFFVPFVRTKTK</sequence>
<dbReference type="InterPro" id="IPR009057">
    <property type="entry name" value="Homeodomain-like_sf"/>
</dbReference>